<comment type="similarity">
    <text evidence="2">Belongs to the ABC transporter superfamily. ABCB family. Multidrug resistance exporter (TC 3.A.1.201) subfamily.</text>
</comment>
<feature type="compositionally biased region" description="Acidic residues" evidence="9">
    <location>
        <begin position="266"/>
        <end position="275"/>
    </location>
</feature>
<dbReference type="GO" id="GO:0016887">
    <property type="term" value="F:ATP hydrolysis activity"/>
    <property type="evidence" value="ECO:0007669"/>
    <property type="project" value="InterPro"/>
</dbReference>
<evidence type="ECO:0000256" key="8">
    <source>
        <dbReference type="ARBA" id="ARBA00023136"/>
    </source>
</evidence>
<evidence type="ECO:0000256" key="5">
    <source>
        <dbReference type="ARBA" id="ARBA00022741"/>
    </source>
</evidence>
<reference evidence="13" key="1">
    <citation type="submission" date="2018-02" db="EMBL/GenBank/DDBJ databases">
        <authorList>
            <person name="Cohen D.B."/>
            <person name="Kent A.D."/>
        </authorList>
    </citation>
    <scope>NUCLEOTIDE SEQUENCE</scope>
</reference>
<accession>A0A2N9EQX4</accession>
<feature type="transmembrane region" description="Helical" evidence="10">
    <location>
        <begin position="518"/>
        <end position="536"/>
    </location>
</feature>
<evidence type="ECO:0000256" key="4">
    <source>
        <dbReference type="ARBA" id="ARBA00022692"/>
    </source>
</evidence>
<evidence type="ECO:0000256" key="7">
    <source>
        <dbReference type="ARBA" id="ARBA00022989"/>
    </source>
</evidence>
<dbReference type="SUPFAM" id="SSF52540">
    <property type="entry name" value="P-loop containing nucleoside triphosphate hydrolases"/>
    <property type="match status" value="2"/>
</dbReference>
<feature type="domain" description="ABC transmembrane type-1" evidence="12">
    <location>
        <begin position="950"/>
        <end position="1063"/>
    </location>
</feature>
<feature type="transmembrane region" description="Helical" evidence="10">
    <location>
        <begin position="482"/>
        <end position="506"/>
    </location>
</feature>
<keyword evidence="4 10" id="KW-0812">Transmembrane</keyword>
<feature type="compositionally biased region" description="Polar residues" evidence="9">
    <location>
        <begin position="48"/>
        <end position="61"/>
    </location>
</feature>
<dbReference type="CDD" id="cd18577">
    <property type="entry name" value="ABC_6TM_Pgp_ABCB1_D1_like"/>
    <property type="match status" value="1"/>
</dbReference>
<dbReference type="Pfam" id="PF00664">
    <property type="entry name" value="ABC_membrane"/>
    <property type="match status" value="2"/>
</dbReference>
<keyword evidence="5" id="KW-0547">Nucleotide-binding</keyword>
<name>A0A2N9EQX4_FAGSY</name>
<feature type="transmembrane region" description="Helical" evidence="10">
    <location>
        <begin position="391"/>
        <end position="408"/>
    </location>
</feature>
<feature type="compositionally biased region" description="Basic residues" evidence="9">
    <location>
        <begin position="178"/>
        <end position="188"/>
    </location>
</feature>
<feature type="region of interest" description="Disordered" evidence="9">
    <location>
        <begin position="21"/>
        <end position="61"/>
    </location>
</feature>
<evidence type="ECO:0000259" key="12">
    <source>
        <dbReference type="PROSITE" id="PS50929"/>
    </source>
</evidence>
<keyword evidence="7 10" id="KW-1133">Transmembrane helix</keyword>
<feature type="compositionally biased region" description="Basic residues" evidence="9">
    <location>
        <begin position="227"/>
        <end position="238"/>
    </location>
</feature>
<dbReference type="InterPro" id="IPR017871">
    <property type="entry name" value="ABC_transporter-like_CS"/>
</dbReference>
<feature type="domain" description="ABC transporter" evidence="11">
    <location>
        <begin position="582"/>
        <end position="818"/>
    </location>
</feature>
<evidence type="ECO:0000256" key="10">
    <source>
        <dbReference type="SAM" id="Phobius"/>
    </source>
</evidence>
<feature type="transmembrane region" description="Helical" evidence="10">
    <location>
        <begin position="414"/>
        <end position="433"/>
    </location>
</feature>
<dbReference type="InterPro" id="IPR027417">
    <property type="entry name" value="P-loop_NTPase"/>
</dbReference>
<dbReference type="GO" id="GO:0005886">
    <property type="term" value="C:plasma membrane"/>
    <property type="evidence" value="ECO:0007669"/>
    <property type="project" value="TreeGrafter"/>
</dbReference>
<feature type="compositionally biased region" description="Basic residues" evidence="9">
    <location>
        <begin position="36"/>
        <end position="47"/>
    </location>
</feature>
<dbReference type="InterPro" id="IPR036640">
    <property type="entry name" value="ABC1_TM_sf"/>
</dbReference>
<feature type="transmembrane region" description="Helical" evidence="10">
    <location>
        <begin position="295"/>
        <end position="315"/>
    </location>
</feature>
<evidence type="ECO:0000256" key="9">
    <source>
        <dbReference type="SAM" id="MobiDB-lite"/>
    </source>
</evidence>
<evidence type="ECO:0000313" key="13">
    <source>
        <dbReference type="EMBL" id="SPC77070.1"/>
    </source>
</evidence>
<gene>
    <name evidence="13" type="ORF">FSB_LOCUS4952</name>
</gene>
<dbReference type="PROSITE" id="PS50929">
    <property type="entry name" value="ABC_TM1F"/>
    <property type="match status" value="2"/>
</dbReference>
<feature type="compositionally biased region" description="Polar residues" evidence="9">
    <location>
        <begin position="22"/>
        <end position="35"/>
    </location>
</feature>
<dbReference type="PANTHER" id="PTHR24222">
    <property type="entry name" value="ABC TRANSPORTER B FAMILY"/>
    <property type="match status" value="1"/>
</dbReference>
<dbReference type="PROSITE" id="PS00211">
    <property type="entry name" value="ABC_TRANSPORTER_1"/>
    <property type="match status" value="2"/>
</dbReference>
<evidence type="ECO:0008006" key="14">
    <source>
        <dbReference type="Google" id="ProtNLM"/>
    </source>
</evidence>
<dbReference type="Pfam" id="PF00005">
    <property type="entry name" value="ABC_tran"/>
    <property type="match status" value="2"/>
</dbReference>
<feature type="region of interest" description="Disordered" evidence="9">
    <location>
        <begin position="165"/>
        <end position="276"/>
    </location>
</feature>
<evidence type="ECO:0000256" key="6">
    <source>
        <dbReference type="ARBA" id="ARBA00022840"/>
    </source>
</evidence>
<dbReference type="InterPro" id="IPR011527">
    <property type="entry name" value="ABC1_TM_dom"/>
</dbReference>
<feature type="compositionally biased region" description="Basic and acidic residues" evidence="9">
    <location>
        <begin position="192"/>
        <end position="206"/>
    </location>
</feature>
<keyword evidence="6" id="KW-0067">ATP-binding</keyword>
<dbReference type="SUPFAM" id="SSF90123">
    <property type="entry name" value="ABC transporter transmembrane region"/>
    <property type="match status" value="2"/>
</dbReference>
<keyword evidence="3" id="KW-0813">Transport</keyword>
<dbReference type="InterPro" id="IPR003439">
    <property type="entry name" value="ABC_transporter-like_ATP-bd"/>
</dbReference>
<feature type="transmembrane region" description="Helical" evidence="10">
    <location>
        <begin position="345"/>
        <end position="364"/>
    </location>
</feature>
<dbReference type="Gene3D" id="3.40.50.300">
    <property type="entry name" value="P-loop containing nucleotide triphosphate hydrolases"/>
    <property type="match status" value="3"/>
</dbReference>
<dbReference type="SMART" id="SM00382">
    <property type="entry name" value="AAA"/>
    <property type="match status" value="2"/>
</dbReference>
<keyword evidence="8 10" id="KW-0472">Membrane</keyword>
<evidence type="ECO:0000256" key="2">
    <source>
        <dbReference type="ARBA" id="ARBA00007577"/>
    </source>
</evidence>
<dbReference type="Gene3D" id="1.20.1560.10">
    <property type="entry name" value="ABC transporter type 1, transmembrane domain"/>
    <property type="match status" value="3"/>
</dbReference>
<dbReference type="CDD" id="cd03249">
    <property type="entry name" value="ABC_MTABC3_MDL1_MDL2"/>
    <property type="match status" value="1"/>
</dbReference>
<dbReference type="FunFam" id="1.20.1560.10:FF:000155">
    <property type="entry name" value="ATP-binding cassette transporter, subfamily B, member 2, group MDR/PGP protein PpABCB2"/>
    <property type="match status" value="1"/>
</dbReference>
<evidence type="ECO:0000256" key="3">
    <source>
        <dbReference type="ARBA" id="ARBA00022448"/>
    </source>
</evidence>
<dbReference type="InterPro" id="IPR003593">
    <property type="entry name" value="AAA+_ATPase"/>
</dbReference>
<feature type="domain" description="ABC transporter" evidence="11">
    <location>
        <begin position="1102"/>
        <end position="1313"/>
    </location>
</feature>
<dbReference type="GO" id="GO:0140359">
    <property type="term" value="F:ABC-type transporter activity"/>
    <property type="evidence" value="ECO:0007669"/>
    <property type="project" value="InterPro"/>
</dbReference>
<evidence type="ECO:0000259" key="11">
    <source>
        <dbReference type="PROSITE" id="PS50893"/>
    </source>
</evidence>
<evidence type="ECO:0000256" key="1">
    <source>
        <dbReference type="ARBA" id="ARBA00004141"/>
    </source>
</evidence>
<dbReference type="PANTHER" id="PTHR24222:SF84">
    <property type="entry name" value="ABC TRANSPORTER DOMAIN-CONTAINING PROTEIN"/>
    <property type="match status" value="1"/>
</dbReference>
<dbReference type="InterPro" id="IPR039421">
    <property type="entry name" value="Type_1_exporter"/>
</dbReference>
<dbReference type="PROSITE" id="PS50893">
    <property type="entry name" value="ABC_TRANSPORTER_2"/>
    <property type="match status" value="2"/>
</dbReference>
<comment type="subcellular location">
    <subcellularLocation>
        <location evidence="1">Membrane</location>
        <topology evidence="1">Multi-pass membrane protein</topology>
    </subcellularLocation>
</comment>
<sequence>MADSSEIEYYSSTSHQQHHYFTPTSSHFATPSSSHHTSRNTTPRRSRVTAPTTPFASDNDMSWQGRISWQFEPTGWHDSSNLSAALSPWTPTTTPESRIFRRSANDFYLSQTKGFQGRTSPYNEYSGYGGVPAGRLELQSYVARDGGNGSGPLAMKDELNMVEYDSQEDEDHPELSHGVHHHHHHGHGLSHIGHDLGGHSSYDHHGHGLSPIGHDHGEQYSYEHNGHRLSHGGYHHGNHGYEAQQTPSHHYGGDDQYNDSDKASALEEDDDEDDGGPAKSIGLLSLFKYSTKWDIVLVILGCLGALINGGSLPWYSYLFGEFVNKIAQESSEGNLGQMIKDVEKVCLLMTGLAAIVVVGAYLEISTSDIMHGISSDVAQIQEVMGEKMAHFIHHICTFICGYAVGFLRSWRVSLVVFSVIPLMMFCGIAYKAIYVSYRRAGSVAEQAISSIRTIFSFVAEDNLAARYAELLKISMPLGAKIGFARGAGIGVIYLVTYSTWALAFWYGSILVSKGEISGGAAIACFFAVNVGGRGLALSLSYYAQFTQGTVAASRVFAIIDRVPEIDPYSPEGSALSSVRGRIEFKGVNFAYPSRPTAQILSSLNLVIPSYKTLALVGASGGGKSTIFALIERFYDPIIGTITLDGHDLRTLQVKWLRDQIGMVGQEPALFATTIIENVMMGKENDTKKEAIAACIAANAHSFITDLPLGYDTQVGDRGTQLSGGQKQRIALARAMIKDPSILLLDEPTSALDPESESIVKQAIDKICSGRTTIILAHRLATVRNAQAIVVLDHGSAVEIGNHHQLMEKAGAYYNLVKLASDSVSKHLSNNDTGKGAEFSMLKYLKSMQDEDQEEKEEEQETKPRKYQLSEVWKLQRPEIVMLLVGFLLGEQGLCGWAGTKLTIRVRDLLFQSILKQEPGWFDFEENSTGLSLLSPFGASYLSLIINIGPRLDNKSYAKASNIASGAVSNIRTVTTFSAQEQLVKSFDQASSEPKKKSVKRSQIQGLALGFSQGAMYGAYTLILWYGARLVHEDITGFGEVYKIFLILVLSSFSVGQLAGLAPDNSMAATVIPAVLDIINRRPLIGNDQQKRRKIERSKPIDIEFKRVTFAYPSRPEVIVLSDFSLKVKGGSMVALVGGSGSGKSTVVWLIQRFYDPYQGKSLHCLLGPITENIAFGDPNASWAEIEEAAKEADIHKFISGLPEGYETQVGASGVQLSGGQKQRIAIARAILKRSRVLLLDEASSALDLESEKHIQDALGKVAKRATTIIVAHCLNTIKEARMIAVVRDGAVVEYGDHETLMASYVNGVYASLVRTETEANAFS</sequence>
<protein>
    <recommendedName>
        <fullName evidence="14">ABC transporter domain-containing protein</fullName>
    </recommendedName>
</protein>
<feature type="domain" description="ABC transmembrane type-1" evidence="12">
    <location>
        <begin position="358"/>
        <end position="547"/>
    </location>
</feature>
<dbReference type="EMBL" id="OIVN01000250">
    <property type="protein sequence ID" value="SPC77070.1"/>
    <property type="molecule type" value="Genomic_DNA"/>
</dbReference>
<proteinExistence type="inferred from homology"/>
<dbReference type="FunFam" id="3.40.50.300:FF:000205">
    <property type="entry name" value="ABC transporter B family member 4"/>
    <property type="match status" value="1"/>
</dbReference>
<dbReference type="GO" id="GO:0005524">
    <property type="term" value="F:ATP binding"/>
    <property type="evidence" value="ECO:0007669"/>
    <property type="project" value="UniProtKB-KW"/>
</dbReference>
<organism evidence="13">
    <name type="scientific">Fagus sylvatica</name>
    <name type="common">Beechnut</name>
    <dbReference type="NCBI Taxonomy" id="28930"/>
    <lineage>
        <taxon>Eukaryota</taxon>
        <taxon>Viridiplantae</taxon>
        <taxon>Streptophyta</taxon>
        <taxon>Embryophyta</taxon>
        <taxon>Tracheophyta</taxon>
        <taxon>Spermatophyta</taxon>
        <taxon>Magnoliopsida</taxon>
        <taxon>eudicotyledons</taxon>
        <taxon>Gunneridae</taxon>
        <taxon>Pentapetalae</taxon>
        <taxon>rosids</taxon>
        <taxon>fabids</taxon>
        <taxon>Fagales</taxon>
        <taxon>Fagaceae</taxon>
        <taxon>Fagus</taxon>
    </lineage>
</organism>